<protein>
    <submittedName>
        <fullName evidence="2">Uncharacterized protein</fullName>
    </submittedName>
</protein>
<dbReference type="EMBL" id="KV454293">
    <property type="protein sequence ID" value="ODQ73673.1"/>
    <property type="molecule type" value="Genomic_DNA"/>
</dbReference>
<reference evidence="2 3" key="1">
    <citation type="journal article" date="2016" name="Proc. Natl. Acad. Sci. U.S.A.">
        <title>Comparative genomics of biotechnologically important yeasts.</title>
        <authorList>
            <person name="Riley R."/>
            <person name="Haridas S."/>
            <person name="Wolfe K.H."/>
            <person name="Lopes M.R."/>
            <person name="Hittinger C.T."/>
            <person name="Goeker M."/>
            <person name="Salamov A.A."/>
            <person name="Wisecaver J.H."/>
            <person name="Long T.M."/>
            <person name="Calvey C.H."/>
            <person name="Aerts A.L."/>
            <person name="Barry K.W."/>
            <person name="Choi C."/>
            <person name="Clum A."/>
            <person name="Coughlan A.Y."/>
            <person name="Deshpande S."/>
            <person name="Douglass A.P."/>
            <person name="Hanson S.J."/>
            <person name="Klenk H.-P."/>
            <person name="LaButti K.M."/>
            <person name="Lapidus A."/>
            <person name="Lindquist E.A."/>
            <person name="Lipzen A.M."/>
            <person name="Meier-Kolthoff J.P."/>
            <person name="Ohm R.A."/>
            <person name="Otillar R.P."/>
            <person name="Pangilinan J.L."/>
            <person name="Peng Y."/>
            <person name="Rokas A."/>
            <person name="Rosa C.A."/>
            <person name="Scheuner C."/>
            <person name="Sibirny A.A."/>
            <person name="Slot J.C."/>
            <person name="Stielow J.B."/>
            <person name="Sun H."/>
            <person name="Kurtzman C.P."/>
            <person name="Blackwell M."/>
            <person name="Grigoriev I.V."/>
            <person name="Jeffries T.W."/>
        </authorList>
    </citation>
    <scope>NUCLEOTIDE SEQUENCE [LARGE SCALE GENOMIC DNA]</scope>
    <source>
        <strain evidence="2 3">NRRL Y-11557</strain>
    </source>
</reference>
<accession>A0A1E3Q7K0</accession>
<organism evidence="2 3">
    <name type="scientific">Lipomyces starkeyi NRRL Y-11557</name>
    <dbReference type="NCBI Taxonomy" id="675824"/>
    <lineage>
        <taxon>Eukaryota</taxon>
        <taxon>Fungi</taxon>
        <taxon>Dikarya</taxon>
        <taxon>Ascomycota</taxon>
        <taxon>Saccharomycotina</taxon>
        <taxon>Lipomycetes</taxon>
        <taxon>Lipomycetales</taxon>
        <taxon>Lipomycetaceae</taxon>
        <taxon>Lipomyces</taxon>
    </lineage>
</organism>
<sequence>MARRFVSQSRQNGEVSEVSEDAPVEVVVTATPVNVPRPPTTSFVAPEVADAAAIAVQAQTRHPRRAEVDPTSDADVFMPEALRDIADVAGASADAPVIDPAAMNQEKSNPQDGQICKRCKTIKPHDAFAKPAGREGTFKFCMACREQSRQHTSDTRKRKREAEKLSAEREANGVDAAASFDSSGNVVVVTDFAQFTQNFPTPDKHIDPAVAASSAQLSPDATTEQPYPLHQKTFILRSQVSVDGESTIGDVLRDLDGEPVELFKKIIQAIFNVTGFYFARRAKSKSGKSFRTQYVCSQVADTSNNRESIKTPKRARSRRQLFDCHGRLILAASKSDKSVIVKYAHRIVHGPAARRPYLPDIVKQYIIANRDKPLSDVFAGIKDLSAQQNFDPDIDVSVISRKQVYIYMKRLEESLKAGVQATEDADEGQQALVTEDELNTAIARAAGAELVPKQSVVV</sequence>
<evidence type="ECO:0000256" key="1">
    <source>
        <dbReference type="SAM" id="MobiDB-lite"/>
    </source>
</evidence>
<keyword evidence="3" id="KW-1185">Reference proteome</keyword>
<feature type="region of interest" description="Disordered" evidence="1">
    <location>
        <begin position="149"/>
        <end position="171"/>
    </location>
</feature>
<evidence type="ECO:0000313" key="3">
    <source>
        <dbReference type="Proteomes" id="UP000094385"/>
    </source>
</evidence>
<dbReference type="OrthoDB" id="10343989at2759"/>
<feature type="region of interest" description="Disordered" evidence="1">
    <location>
        <begin position="1"/>
        <end position="21"/>
    </location>
</feature>
<dbReference type="AlphaFoldDB" id="A0A1E3Q7K0"/>
<name>A0A1E3Q7K0_LIPST</name>
<gene>
    <name evidence="2" type="ORF">LIPSTDRAFT_267181</name>
</gene>
<evidence type="ECO:0000313" key="2">
    <source>
        <dbReference type="EMBL" id="ODQ73673.1"/>
    </source>
</evidence>
<feature type="compositionally biased region" description="Polar residues" evidence="1">
    <location>
        <begin position="1"/>
        <end position="14"/>
    </location>
</feature>
<proteinExistence type="predicted"/>
<dbReference type="Proteomes" id="UP000094385">
    <property type="component" value="Unassembled WGS sequence"/>
</dbReference>